<keyword evidence="3" id="KW-0677">Repeat</keyword>
<dbReference type="EMBL" id="NCKV01014629">
    <property type="protein sequence ID" value="RWS20937.1"/>
    <property type="molecule type" value="Genomic_DNA"/>
</dbReference>
<gene>
    <name evidence="10" type="ORF">B4U80_11973</name>
</gene>
<dbReference type="AlphaFoldDB" id="A0A443S080"/>
<dbReference type="PANTHER" id="PTHR46208">
    <property type="entry name" value="MITOCHONDRIAL IMPORT RECEPTOR SUBUNIT TOM70"/>
    <property type="match status" value="1"/>
</dbReference>
<dbReference type="GO" id="GO:0005741">
    <property type="term" value="C:mitochondrial outer membrane"/>
    <property type="evidence" value="ECO:0007669"/>
    <property type="project" value="UniProtKB-SubCell"/>
</dbReference>
<evidence type="ECO:0000256" key="5">
    <source>
        <dbReference type="ARBA" id="ARBA00022803"/>
    </source>
</evidence>
<dbReference type="InterPro" id="IPR011990">
    <property type="entry name" value="TPR-like_helical_dom_sf"/>
</dbReference>
<dbReference type="SUPFAM" id="SSF48452">
    <property type="entry name" value="TPR-like"/>
    <property type="match status" value="1"/>
</dbReference>
<protein>
    <submittedName>
        <fullName evidence="10">Mitochondrial import receptor subunit TOM70-like protein</fullName>
    </submittedName>
</protein>
<evidence type="ECO:0000256" key="8">
    <source>
        <dbReference type="ARBA" id="ARBA00023136"/>
    </source>
</evidence>
<evidence type="ECO:0000256" key="9">
    <source>
        <dbReference type="ARBA" id="ARBA00038030"/>
    </source>
</evidence>
<evidence type="ECO:0000313" key="11">
    <source>
        <dbReference type="Proteomes" id="UP000288716"/>
    </source>
</evidence>
<evidence type="ECO:0000256" key="4">
    <source>
        <dbReference type="ARBA" id="ARBA00022787"/>
    </source>
</evidence>
<comment type="similarity">
    <text evidence="9">Belongs to the Tom70 family.</text>
</comment>
<dbReference type="VEuPathDB" id="VectorBase:LDEU011103"/>
<keyword evidence="5" id="KW-0802">TPR repeat</keyword>
<keyword evidence="4" id="KW-1000">Mitochondrion outer membrane</keyword>
<name>A0A443S080_9ACAR</name>
<dbReference type="SMART" id="SM00028">
    <property type="entry name" value="TPR"/>
    <property type="match status" value="2"/>
</dbReference>
<evidence type="ECO:0000313" key="10">
    <source>
        <dbReference type="EMBL" id="RWS20937.1"/>
    </source>
</evidence>
<reference evidence="10 11" key="1">
    <citation type="journal article" date="2018" name="Gigascience">
        <title>Genomes of trombidid mites reveal novel predicted allergens and laterally-transferred genes associated with secondary metabolism.</title>
        <authorList>
            <person name="Dong X."/>
            <person name="Chaisiri K."/>
            <person name="Xia D."/>
            <person name="Armstrong S.D."/>
            <person name="Fang Y."/>
            <person name="Donnelly M.J."/>
            <person name="Kadowaki T."/>
            <person name="McGarry J.W."/>
            <person name="Darby A.C."/>
            <person name="Makepeace B.L."/>
        </authorList>
    </citation>
    <scope>NUCLEOTIDE SEQUENCE [LARGE SCALE GENOMIC DNA]</scope>
    <source>
        <strain evidence="10">UoL-UT</strain>
    </source>
</reference>
<evidence type="ECO:0000256" key="2">
    <source>
        <dbReference type="ARBA" id="ARBA00022692"/>
    </source>
</evidence>
<comment type="caution">
    <text evidence="10">The sequence shown here is derived from an EMBL/GenBank/DDBJ whole genome shotgun (WGS) entry which is preliminary data.</text>
</comment>
<dbReference type="GO" id="GO:0030150">
    <property type="term" value="P:protein import into mitochondrial matrix"/>
    <property type="evidence" value="ECO:0007669"/>
    <property type="project" value="TreeGrafter"/>
</dbReference>
<dbReference type="OrthoDB" id="2942533at2759"/>
<dbReference type="GO" id="GO:0008320">
    <property type="term" value="F:protein transmembrane transporter activity"/>
    <property type="evidence" value="ECO:0007669"/>
    <property type="project" value="TreeGrafter"/>
</dbReference>
<keyword evidence="7" id="KW-0496">Mitochondrion</keyword>
<proteinExistence type="inferred from homology"/>
<comment type="subcellular location">
    <subcellularLocation>
        <location evidence="1">Mitochondrion outer membrane</location>
        <topology evidence="1">Single-pass membrane protein</topology>
    </subcellularLocation>
</comment>
<dbReference type="Proteomes" id="UP000288716">
    <property type="component" value="Unassembled WGS sequence"/>
</dbReference>
<evidence type="ECO:0000256" key="7">
    <source>
        <dbReference type="ARBA" id="ARBA00023128"/>
    </source>
</evidence>
<dbReference type="PANTHER" id="PTHR46208:SF1">
    <property type="entry name" value="MITOCHONDRIAL IMPORT RECEPTOR SUBUNIT TOM70"/>
    <property type="match status" value="1"/>
</dbReference>
<keyword evidence="10" id="KW-0675">Receptor</keyword>
<keyword evidence="6" id="KW-1133">Transmembrane helix</keyword>
<evidence type="ECO:0000256" key="6">
    <source>
        <dbReference type="ARBA" id="ARBA00022989"/>
    </source>
</evidence>
<dbReference type="STRING" id="299467.A0A443S080"/>
<keyword evidence="2" id="KW-0812">Transmembrane</keyword>
<dbReference type="InterPro" id="IPR019734">
    <property type="entry name" value="TPR_rpt"/>
</dbReference>
<accession>A0A443S080</accession>
<keyword evidence="8" id="KW-0472">Membrane</keyword>
<dbReference type="GO" id="GO:0030943">
    <property type="term" value="F:mitochondrion targeting sequence binding"/>
    <property type="evidence" value="ECO:0007669"/>
    <property type="project" value="TreeGrafter"/>
</dbReference>
<evidence type="ECO:0000256" key="1">
    <source>
        <dbReference type="ARBA" id="ARBA00004572"/>
    </source>
</evidence>
<evidence type="ECO:0000256" key="3">
    <source>
        <dbReference type="ARBA" id="ARBA00022737"/>
    </source>
</evidence>
<dbReference type="GO" id="GO:0045039">
    <property type="term" value="P:protein insertion into mitochondrial inner membrane"/>
    <property type="evidence" value="ECO:0007669"/>
    <property type="project" value="TreeGrafter"/>
</dbReference>
<dbReference type="Gene3D" id="1.25.40.10">
    <property type="entry name" value="Tetratricopeptide repeat domain"/>
    <property type="match status" value="1"/>
</dbReference>
<sequence>MLPDHPPYSLLKSNFIILKATMNILTEHYSTAEVQLEEIIDMYDKNPHSNTVHWDVLTHAFICLANIKGRRLMRDGFGIDFALKCYNRALLIDSENEDIYYHRAKLYTECGQLNNARNDFERSMKLSIFFIEAKCKYLRLKFDLALNANDEDAKNAVLAEFEEISNKFKDSCVLFSNYAEVLTLIGKYEEAIKKLQIAIGLDKKDPNLCLQMGKILLKASKNIEVLYEWCNKALNADCECIVALEILGLIWINIMAYDVHYFMFATFFSQDKNEVKNLFIVSMASIEWHNYVTDILTYEGERYHSALRIFRTYFFTKFAPKYMSTKAKEIISDVTYFLRFNVGCRAKMERYFADAQEVMGRLEGREVDRLVSTSDLTTVEFTTKTFKEIKCFNGENNTCHTCKLRKADGLRRLVFE</sequence>
<keyword evidence="11" id="KW-1185">Reference proteome</keyword>
<organism evidence="10 11">
    <name type="scientific">Leptotrombidium deliense</name>
    <dbReference type="NCBI Taxonomy" id="299467"/>
    <lineage>
        <taxon>Eukaryota</taxon>
        <taxon>Metazoa</taxon>
        <taxon>Ecdysozoa</taxon>
        <taxon>Arthropoda</taxon>
        <taxon>Chelicerata</taxon>
        <taxon>Arachnida</taxon>
        <taxon>Acari</taxon>
        <taxon>Acariformes</taxon>
        <taxon>Trombidiformes</taxon>
        <taxon>Prostigmata</taxon>
        <taxon>Anystina</taxon>
        <taxon>Parasitengona</taxon>
        <taxon>Trombiculoidea</taxon>
        <taxon>Trombiculidae</taxon>
        <taxon>Leptotrombidium</taxon>
    </lineage>
</organism>